<keyword evidence="1" id="KW-0732">Signal</keyword>
<name>A0ABV6PKD2_9SPHN</name>
<sequence length="234" mass="24257">MTTATISRIAVAALALTLSSGALMAQSGPWDGPGDPLGRGGHEPAWQSRNAAAADGRIEIARFRAEGEAATTLRSGTIAVVAAPGGAGGTNLRQDATFQAAVENELLQAGYQAATAGAGGQIAEVRIVRSEVQPAEVKRKPVSGEMSVGLSNRGSMLGLGLYVDATKPRKALLSTLLETRIRDRASGAVLWEGRAAIATRDGDAKWNDSAIAERLSHALFDGFPLRTGAESLKR</sequence>
<organism evidence="2 3">
    <name type="scientific">Novosphingobium aquiterrae</name>
    <dbReference type="NCBI Taxonomy" id="624388"/>
    <lineage>
        <taxon>Bacteria</taxon>
        <taxon>Pseudomonadati</taxon>
        <taxon>Pseudomonadota</taxon>
        <taxon>Alphaproteobacteria</taxon>
        <taxon>Sphingomonadales</taxon>
        <taxon>Sphingomonadaceae</taxon>
        <taxon>Novosphingobium</taxon>
    </lineage>
</organism>
<dbReference type="RefSeq" id="WP_379481725.1">
    <property type="nucleotide sequence ID" value="NZ_JBHLTL010000006.1"/>
</dbReference>
<proteinExistence type="predicted"/>
<accession>A0ABV6PKD2</accession>
<evidence type="ECO:0008006" key="4">
    <source>
        <dbReference type="Google" id="ProtNLM"/>
    </source>
</evidence>
<feature type="chain" id="PRO_5046948728" description="DUF4136 domain-containing protein" evidence="1">
    <location>
        <begin position="26"/>
        <end position="234"/>
    </location>
</feature>
<protein>
    <recommendedName>
        <fullName evidence="4">DUF4136 domain-containing protein</fullName>
    </recommendedName>
</protein>
<feature type="signal peptide" evidence="1">
    <location>
        <begin position="1"/>
        <end position="25"/>
    </location>
</feature>
<dbReference type="EMBL" id="JBHLTL010000006">
    <property type="protein sequence ID" value="MFC0590280.1"/>
    <property type="molecule type" value="Genomic_DNA"/>
</dbReference>
<evidence type="ECO:0000313" key="2">
    <source>
        <dbReference type="EMBL" id="MFC0590280.1"/>
    </source>
</evidence>
<keyword evidence="3" id="KW-1185">Reference proteome</keyword>
<comment type="caution">
    <text evidence="2">The sequence shown here is derived from an EMBL/GenBank/DDBJ whole genome shotgun (WGS) entry which is preliminary data.</text>
</comment>
<dbReference type="Proteomes" id="UP001589943">
    <property type="component" value="Unassembled WGS sequence"/>
</dbReference>
<gene>
    <name evidence="2" type="ORF">ACFFF7_12725</name>
</gene>
<evidence type="ECO:0000256" key="1">
    <source>
        <dbReference type="SAM" id="SignalP"/>
    </source>
</evidence>
<reference evidence="2 3" key="1">
    <citation type="submission" date="2024-09" db="EMBL/GenBank/DDBJ databases">
        <authorList>
            <person name="Sun Q."/>
            <person name="Mori K."/>
        </authorList>
    </citation>
    <scope>NUCLEOTIDE SEQUENCE [LARGE SCALE GENOMIC DNA]</scope>
    <source>
        <strain evidence="2 3">NCAIM B.02537</strain>
    </source>
</reference>
<evidence type="ECO:0000313" key="3">
    <source>
        <dbReference type="Proteomes" id="UP001589943"/>
    </source>
</evidence>